<comment type="caution">
    <text evidence="2">The sequence shown here is derived from an EMBL/GenBank/DDBJ whole genome shotgun (WGS) entry which is preliminary data.</text>
</comment>
<dbReference type="Gene3D" id="3.80.10.10">
    <property type="entry name" value="Ribonuclease Inhibitor"/>
    <property type="match status" value="1"/>
</dbReference>
<proteinExistence type="predicted"/>
<dbReference type="AlphaFoldDB" id="A0AA40ENJ3"/>
<evidence type="ECO:0000313" key="2">
    <source>
        <dbReference type="EMBL" id="KAK0742597.1"/>
    </source>
</evidence>
<feature type="compositionally biased region" description="Acidic residues" evidence="1">
    <location>
        <begin position="544"/>
        <end position="562"/>
    </location>
</feature>
<feature type="compositionally biased region" description="Acidic residues" evidence="1">
    <location>
        <begin position="520"/>
        <end position="533"/>
    </location>
</feature>
<sequence length="617" mass="70796">MASSLAALENLPFELLLPIVQALIPAPPPTTRFALRPAGTWELHDADHQYAEWLRAHNDLLAFACTSRQMAAFTKPFLYQTIVVHDVRGLIKLYRRMRRRPDIRPLIRNLACLVNVSGERTIERLHWEWQAQTGVKWLRRHGMYVARHDLIGLAMLEEIVFSSPNLRDLLFAFPDHELQDDGEDYLDWMTQDFTTSIGVYVNSTNYPASLKRVIGTEYLSYLLHVSKLTSLRIYCHREGIEREHTYSRFLADCAVSSLAAFTSLRTLELCCSSFGNFERDPISLPPLPHIEHLRLYGSYLQEPRLTAIILACTQLQTLLVHFEHSTVDEDRDLLPGPGMTLNDALRGVASTLHTLELVALGQGHYITRGRERPRKPENHRLTCIPDLHRLTDLTLDYRGVFGTLGILEEDDGERLCQLLPVGVRHFTLECEWGTSKDWKRSYQADLDVMLYGVGCLCSAESLNLESISLAIHSWPAQSRFHRRFRREMERARLRCAEAGIKFRTFDILPSYLDEDQIEMDEEEHDDDQDDAPGDGEAVPGVAAEDGEGTGEELELEEEDEASEYYMSSGDDEPDPEREAMRPGTFDEFLQRLGDGHGHNLDELFFAYHEDRWDEYLF</sequence>
<dbReference type="SUPFAM" id="SSF52047">
    <property type="entry name" value="RNI-like"/>
    <property type="match status" value="1"/>
</dbReference>
<protein>
    <recommendedName>
        <fullName evidence="4">F-box domain-containing protein</fullName>
    </recommendedName>
</protein>
<reference evidence="2" key="1">
    <citation type="submission" date="2023-06" db="EMBL/GenBank/DDBJ databases">
        <title>Genome-scale phylogeny and comparative genomics of the fungal order Sordariales.</title>
        <authorList>
            <consortium name="Lawrence Berkeley National Laboratory"/>
            <person name="Hensen N."/>
            <person name="Bonometti L."/>
            <person name="Westerberg I."/>
            <person name="Brannstrom I.O."/>
            <person name="Guillou S."/>
            <person name="Cros-Aarteil S."/>
            <person name="Calhoun S."/>
            <person name="Haridas S."/>
            <person name="Kuo A."/>
            <person name="Mondo S."/>
            <person name="Pangilinan J."/>
            <person name="Riley R."/>
            <person name="LaButti K."/>
            <person name="Andreopoulos B."/>
            <person name="Lipzen A."/>
            <person name="Chen C."/>
            <person name="Yanf M."/>
            <person name="Daum C."/>
            <person name="Ng V."/>
            <person name="Clum A."/>
            <person name="Steindorff A."/>
            <person name="Ohm R."/>
            <person name="Martin F."/>
            <person name="Silar P."/>
            <person name="Natvig D."/>
            <person name="Lalanne C."/>
            <person name="Gautier V."/>
            <person name="Ament-velasquez S.L."/>
            <person name="Kruys A."/>
            <person name="Hutchinson M.I."/>
            <person name="Powell A.J."/>
            <person name="Barry K."/>
            <person name="Miller A.N."/>
            <person name="Grigoriev I.V."/>
            <person name="Debuchy R."/>
            <person name="Gladieux P."/>
            <person name="Thoren M.H."/>
            <person name="Johannesson H."/>
        </authorList>
    </citation>
    <scope>NUCLEOTIDE SEQUENCE</scope>
    <source>
        <strain evidence="2">SMH3187-1</strain>
    </source>
</reference>
<organism evidence="2 3">
    <name type="scientific">Schizothecium vesticola</name>
    <dbReference type="NCBI Taxonomy" id="314040"/>
    <lineage>
        <taxon>Eukaryota</taxon>
        <taxon>Fungi</taxon>
        <taxon>Dikarya</taxon>
        <taxon>Ascomycota</taxon>
        <taxon>Pezizomycotina</taxon>
        <taxon>Sordariomycetes</taxon>
        <taxon>Sordariomycetidae</taxon>
        <taxon>Sordariales</taxon>
        <taxon>Schizotheciaceae</taxon>
        <taxon>Schizothecium</taxon>
    </lineage>
</organism>
<dbReference type="Proteomes" id="UP001172155">
    <property type="component" value="Unassembled WGS sequence"/>
</dbReference>
<dbReference type="InterPro" id="IPR032675">
    <property type="entry name" value="LRR_dom_sf"/>
</dbReference>
<name>A0AA40ENJ3_9PEZI</name>
<dbReference type="EMBL" id="JAUKUD010000005">
    <property type="protein sequence ID" value="KAK0742597.1"/>
    <property type="molecule type" value="Genomic_DNA"/>
</dbReference>
<evidence type="ECO:0008006" key="4">
    <source>
        <dbReference type="Google" id="ProtNLM"/>
    </source>
</evidence>
<evidence type="ECO:0000256" key="1">
    <source>
        <dbReference type="SAM" id="MobiDB-lite"/>
    </source>
</evidence>
<accession>A0AA40ENJ3</accession>
<feature type="region of interest" description="Disordered" evidence="1">
    <location>
        <begin position="520"/>
        <end position="585"/>
    </location>
</feature>
<evidence type="ECO:0000313" key="3">
    <source>
        <dbReference type="Proteomes" id="UP001172155"/>
    </source>
</evidence>
<gene>
    <name evidence="2" type="ORF">B0T18DRAFT_438853</name>
</gene>
<keyword evidence="3" id="KW-1185">Reference proteome</keyword>